<gene>
    <name evidence="1" type="ORF">HPB48_018513</name>
</gene>
<reference evidence="1 2" key="1">
    <citation type="journal article" date="2020" name="Cell">
        <title>Large-Scale Comparative Analyses of Tick Genomes Elucidate Their Genetic Diversity and Vector Capacities.</title>
        <authorList>
            <consortium name="Tick Genome and Microbiome Consortium (TIGMIC)"/>
            <person name="Jia N."/>
            <person name="Wang J."/>
            <person name="Shi W."/>
            <person name="Du L."/>
            <person name="Sun Y."/>
            <person name="Zhan W."/>
            <person name="Jiang J.F."/>
            <person name="Wang Q."/>
            <person name="Zhang B."/>
            <person name="Ji P."/>
            <person name="Bell-Sakyi L."/>
            <person name="Cui X.M."/>
            <person name="Yuan T.T."/>
            <person name="Jiang B.G."/>
            <person name="Yang W.F."/>
            <person name="Lam T.T."/>
            <person name="Chang Q.C."/>
            <person name="Ding S.J."/>
            <person name="Wang X.J."/>
            <person name="Zhu J.G."/>
            <person name="Ruan X.D."/>
            <person name="Zhao L."/>
            <person name="Wei J.T."/>
            <person name="Ye R.Z."/>
            <person name="Que T.C."/>
            <person name="Du C.H."/>
            <person name="Zhou Y.H."/>
            <person name="Cheng J.X."/>
            <person name="Dai P.F."/>
            <person name="Guo W.B."/>
            <person name="Han X.H."/>
            <person name="Huang E.J."/>
            <person name="Li L.F."/>
            <person name="Wei W."/>
            <person name="Gao Y.C."/>
            <person name="Liu J.Z."/>
            <person name="Shao H.Z."/>
            <person name="Wang X."/>
            <person name="Wang C.C."/>
            <person name="Yang T.C."/>
            <person name="Huo Q.B."/>
            <person name="Li W."/>
            <person name="Chen H.Y."/>
            <person name="Chen S.E."/>
            <person name="Zhou L.G."/>
            <person name="Ni X.B."/>
            <person name="Tian J.H."/>
            <person name="Sheng Y."/>
            <person name="Liu T."/>
            <person name="Pan Y.S."/>
            <person name="Xia L.Y."/>
            <person name="Li J."/>
            <person name="Zhao F."/>
            <person name="Cao W.C."/>
        </authorList>
    </citation>
    <scope>NUCLEOTIDE SEQUENCE [LARGE SCALE GENOMIC DNA]</scope>
    <source>
        <strain evidence="1">HaeL-2018</strain>
    </source>
</reference>
<dbReference type="VEuPathDB" id="VectorBase:HLOH_051027"/>
<evidence type="ECO:0008006" key="3">
    <source>
        <dbReference type="Google" id="ProtNLM"/>
    </source>
</evidence>
<protein>
    <recommendedName>
        <fullName evidence="3">Tick transposon</fullName>
    </recommendedName>
</protein>
<proteinExistence type="predicted"/>
<keyword evidence="2" id="KW-1185">Reference proteome</keyword>
<dbReference type="Proteomes" id="UP000821853">
    <property type="component" value="Unassembled WGS sequence"/>
</dbReference>
<sequence>MPDFEIGMLETEGQNPVTGQRRFQEERQHAAQLTEWYWHEVRRQLPPKSKKQSSGNSVTYLSGASLPQDLECTLRKGPKYSVEPTMKKHELLATVRGVADKVSVQEKDRCVSEGVDCLAGIQEGNRGGKNGELQRIVKYFVDHNLTLLTSDKEGGFVVLPNETFGEKASAAIRKHFKPAGILPKKAKTSAVKKLNELNLESLAKAVKNSDGLELKVFFAAKTHKINCPLRAIVTEDGSWQKILGRFLQRQFNSLKPHDPFETRSSMDMVSSLQEAFANGNVAEGGKKEDKEAPTLKCQIYGQT</sequence>
<dbReference type="AlphaFoldDB" id="A0A9J6GSN7"/>
<evidence type="ECO:0000313" key="1">
    <source>
        <dbReference type="EMBL" id="KAH9378458.1"/>
    </source>
</evidence>
<dbReference type="OrthoDB" id="6782675at2759"/>
<evidence type="ECO:0000313" key="2">
    <source>
        <dbReference type="Proteomes" id="UP000821853"/>
    </source>
</evidence>
<organism evidence="1 2">
    <name type="scientific">Haemaphysalis longicornis</name>
    <name type="common">Bush tick</name>
    <dbReference type="NCBI Taxonomy" id="44386"/>
    <lineage>
        <taxon>Eukaryota</taxon>
        <taxon>Metazoa</taxon>
        <taxon>Ecdysozoa</taxon>
        <taxon>Arthropoda</taxon>
        <taxon>Chelicerata</taxon>
        <taxon>Arachnida</taxon>
        <taxon>Acari</taxon>
        <taxon>Parasitiformes</taxon>
        <taxon>Ixodida</taxon>
        <taxon>Ixodoidea</taxon>
        <taxon>Ixodidae</taxon>
        <taxon>Haemaphysalinae</taxon>
        <taxon>Haemaphysalis</taxon>
    </lineage>
</organism>
<accession>A0A9J6GSN7</accession>
<comment type="caution">
    <text evidence="1">The sequence shown here is derived from an EMBL/GenBank/DDBJ whole genome shotgun (WGS) entry which is preliminary data.</text>
</comment>
<dbReference type="EMBL" id="JABSTR010000008">
    <property type="protein sequence ID" value="KAH9378458.1"/>
    <property type="molecule type" value="Genomic_DNA"/>
</dbReference>
<name>A0A9J6GSN7_HAELO</name>